<protein>
    <recommendedName>
        <fullName evidence="12">Dihydroorotate dehydrogenase</fullName>
        <shortName evidence="12">DHOD</shortName>
        <shortName evidence="12">DHODase</shortName>
        <shortName evidence="12">DHOdehase</shortName>
        <ecNumber evidence="12">1.3.-.-</ecNumber>
    </recommendedName>
</protein>
<comment type="similarity">
    <text evidence="5 12">Belongs to the dihydroorotate dehydrogenase family. Type 1 subfamily.</text>
</comment>
<dbReference type="GO" id="GO:0006207">
    <property type="term" value="P:'de novo' pyrimidine nucleobase biosynthetic process"/>
    <property type="evidence" value="ECO:0007669"/>
    <property type="project" value="InterPro"/>
</dbReference>
<feature type="binding site" evidence="12">
    <location>
        <begin position="244"/>
        <end position="245"/>
    </location>
    <ligand>
        <name>FMN</name>
        <dbReference type="ChEBI" id="CHEBI:58210"/>
    </ligand>
</feature>
<comment type="catalytic activity">
    <reaction evidence="1">
        <text>(S)-dihydroorotate + fumarate = orotate + succinate</text>
        <dbReference type="Rhea" id="RHEA:30059"/>
        <dbReference type="ChEBI" id="CHEBI:29806"/>
        <dbReference type="ChEBI" id="CHEBI:30031"/>
        <dbReference type="ChEBI" id="CHEBI:30839"/>
        <dbReference type="ChEBI" id="CHEBI:30864"/>
        <dbReference type="EC" id="1.3.98.1"/>
    </reaction>
</comment>
<reference evidence="14 15" key="1">
    <citation type="submission" date="2012-06" db="EMBL/GenBank/DDBJ databases">
        <title>Draft Genome Sequence of Lactobacillus pasteurii CRBIP 24.76T.</title>
        <authorList>
            <person name="Cousin S."/>
            <person name="Bouchier C."/>
            <person name="Loux V."/>
            <person name="Ma L."/>
            <person name="Creno S."/>
            <person name="Bizet C."/>
            <person name="Clermont D."/>
        </authorList>
    </citation>
    <scope>NUCLEOTIDE SEQUENCE [LARGE SCALE GENOMIC DNA]</scope>
    <source>
        <strain evidence="15">CRBIP 24.76T</strain>
    </source>
</reference>
<dbReference type="HAMAP" id="MF_00224">
    <property type="entry name" value="DHO_dh_type1"/>
    <property type="match status" value="1"/>
</dbReference>
<dbReference type="STRING" id="1423790.BN53_02945"/>
<feature type="binding site" evidence="12">
    <location>
        <position position="166"/>
    </location>
    <ligand>
        <name>FMN</name>
        <dbReference type="ChEBI" id="CHEBI:58210"/>
    </ligand>
</feature>
<name>I7KL42_9LACO</name>
<keyword evidence="10 12" id="KW-0665">Pyrimidine biosynthesis</keyword>
<organism evidence="14 15">
    <name type="scientific">Lactobacillus pasteurii DSM 23907 = CRBIP 24.76</name>
    <dbReference type="NCBI Taxonomy" id="1423790"/>
    <lineage>
        <taxon>Bacteria</taxon>
        <taxon>Bacillati</taxon>
        <taxon>Bacillota</taxon>
        <taxon>Bacilli</taxon>
        <taxon>Lactobacillales</taxon>
        <taxon>Lactobacillaceae</taxon>
        <taxon>Lactobacillus</taxon>
    </lineage>
</organism>
<dbReference type="InterPro" id="IPR012135">
    <property type="entry name" value="Dihydroorotate_DH_1_2"/>
</dbReference>
<evidence type="ECO:0000256" key="6">
    <source>
        <dbReference type="ARBA" id="ARBA00011738"/>
    </source>
</evidence>
<dbReference type="SUPFAM" id="SSF51395">
    <property type="entry name" value="FMN-linked oxidoreductases"/>
    <property type="match status" value="1"/>
</dbReference>
<dbReference type="InterPro" id="IPR050074">
    <property type="entry name" value="DHO_dehydrogenase"/>
</dbReference>
<dbReference type="GO" id="GO:0044205">
    <property type="term" value="P:'de novo' UMP biosynthetic process"/>
    <property type="evidence" value="ECO:0007669"/>
    <property type="project" value="UniProtKB-UniRule"/>
</dbReference>
<evidence type="ECO:0000256" key="8">
    <source>
        <dbReference type="ARBA" id="ARBA00022630"/>
    </source>
</evidence>
<keyword evidence="8 12" id="KW-0285">Flavoprotein</keyword>
<comment type="catalytic activity">
    <reaction evidence="12">
        <text>(S)-dihydroorotate + A = orotate + AH2</text>
        <dbReference type="Rhea" id="RHEA:18073"/>
        <dbReference type="ChEBI" id="CHEBI:13193"/>
        <dbReference type="ChEBI" id="CHEBI:17499"/>
        <dbReference type="ChEBI" id="CHEBI:30839"/>
        <dbReference type="ChEBI" id="CHEBI:30864"/>
    </reaction>
</comment>
<dbReference type="Proteomes" id="UP000009311">
    <property type="component" value="Unassembled WGS sequence"/>
</dbReference>
<feature type="binding site" evidence="12">
    <location>
        <position position="128"/>
    </location>
    <ligand>
        <name>FMN</name>
        <dbReference type="ChEBI" id="CHEBI:58210"/>
    </ligand>
</feature>
<proteinExistence type="inferred from homology"/>
<keyword evidence="9 12" id="KW-0288">FMN</keyword>
<dbReference type="GO" id="GO:1990663">
    <property type="term" value="F:dihydroorotate dehydrogenase (fumarate) activity"/>
    <property type="evidence" value="ECO:0007669"/>
    <property type="project" value="UniProtKB-EC"/>
</dbReference>
<feature type="binding site" evidence="12">
    <location>
        <position position="21"/>
    </location>
    <ligand>
        <name>FMN</name>
        <dbReference type="ChEBI" id="CHEBI:58210"/>
    </ligand>
</feature>
<dbReference type="PANTHER" id="PTHR48109">
    <property type="entry name" value="DIHYDROOROTATE DEHYDROGENASE (QUINONE), MITOCHONDRIAL-RELATED"/>
    <property type="match status" value="1"/>
</dbReference>
<dbReference type="EC" id="1.3.-.-" evidence="12"/>
<feature type="binding site" evidence="12">
    <location>
        <begin position="266"/>
        <end position="267"/>
    </location>
    <ligand>
        <name>FMN</name>
        <dbReference type="ChEBI" id="CHEBI:58210"/>
    </ligand>
</feature>
<dbReference type="UniPathway" id="UPA00070"/>
<dbReference type="RefSeq" id="WP_009559603.1">
    <property type="nucleotide sequence ID" value="NZ_AYZN01000010.1"/>
</dbReference>
<feature type="binding site" evidence="12">
    <location>
        <position position="218"/>
    </location>
    <ligand>
        <name>FMN</name>
        <dbReference type="ChEBI" id="CHEBI:58210"/>
    </ligand>
</feature>
<keyword evidence="11 12" id="KW-0560">Oxidoreductase</keyword>
<evidence type="ECO:0000313" key="14">
    <source>
        <dbReference type="EMBL" id="CCI85054.1"/>
    </source>
</evidence>
<sequence length="305" mass="32317">MANIKVNLPGLNMKNPVMPASGTFGFGDMKYAFDLEELGAFVFKTVTPQAGTGNPQPQIFVNQDWIMNSVGLTNPGVDEAIASKMTPLRKQHLDLPMVASIAGGSIEDYVELAEKIDQAGVIDALEVNLSCPNVAEGGMLFGINSKIVEQVIGQIKQKISRPVYAKLTPNVTDIAEIARAAQSGGADGLSLINTVYGLEIDIKTRKPVLGNNAGGLSGKAVQPVALRMVHEVYEATKLPIIGMGGIYSAEDVVKFFLAGAQAVAIGSAHFEDKKAAAKIAQDLPQLLDDLGVKDINDLVGKVQFN</sequence>
<dbReference type="PATRIC" id="fig|1423790.3.peg.645"/>
<dbReference type="EMBL" id="CAKD01000017">
    <property type="protein sequence ID" value="CCI85054.1"/>
    <property type="molecule type" value="Genomic_DNA"/>
</dbReference>
<evidence type="ECO:0000256" key="5">
    <source>
        <dbReference type="ARBA" id="ARBA00008008"/>
    </source>
</evidence>
<evidence type="ECO:0000256" key="2">
    <source>
        <dbReference type="ARBA" id="ARBA00002934"/>
    </source>
</evidence>
<comment type="caution">
    <text evidence="12">Lacks conserved residue(s) required for the propagation of feature annotation.</text>
</comment>
<feature type="domain" description="Dihydroorotate dehydrogenase catalytic" evidence="13">
    <location>
        <begin position="4"/>
        <end position="287"/>
    </location>
</feature>
<feature type="binding site" evidence="12">
    <location>
        <begin position="68"/>
        <end position="72"/>
    </location>
    <ligand>
        <name>substrate</name>
    </ligand>
</feature>
<dbReference type="PANTHER" id="PTHR48109:SF1">
    <property type="entry name" value="DIHYDROOROTATE DEHYDROGENASE (FUMARATE)"/>
    <property type="match status" value="1"/>
</dbReference>
<dbReference type="PROSITE" id="PS00912">
    <property type="entry name" value="DHODEHASE_2"/>
    <property type="match status" value="1"/>
</dbReference>
<feature type="binding site" evidence="12">
    <location>
        <begin position="44"/>
        <end position="45"/>
    </location>
    <ligand>
        <name>FMN</name>
        <dbReference type="ChEBI" id="CHEBI:58210"/>
    </ligand>
</feature>
<dbReference type="CDD" id="cd04740">
    <property type="entry name" value="DHOD_1B_like"/>
    <property type="match status" value="1"/>
</dbReference>
<keyword evidence="7 12" id="KW-0963">Cytoplasm</keyword>
<evidence type="ECO:0000256" key="11">
    <source>
        <dbReference type="ARBA" id="ARBA00023002"/>
    </source>
</evidence>
<comment type="cofactor">
    <cofactor evidence="12">
        <name>FMN</name>
        <dbReference type="ChEBI" id="CHEBI:58210"/>
    </cofactor>
    <text evidence="12">Binds 1 FMN per subunit.</text>
</comment>
<feature type="binding site" evidence="12">
    <location>
        <position position="128"/>
    </location>
    <ligand>
        <name>substrate</name>
    </ligand>
</feature>
<dbReference type="PIRSF" id="PIRSF000164">
    <property type="entry name" value="DHO_oxidase"/>
    <property type="match status" value="1"/>
</dbReference>
<evidence type="ECO:0000256" key="1">
    <source>
        <dbReference type="ARBA" id="ARBA00001694"/>
    </source>
</evidence>
<dbReference type="InterPro" id="IPR033888">
    <property type="entry name" value="DHOD_1B"/>
</dbReference>
<evidence type="ECO:0000256" key="7">
    <source>
        <dbReference type="ARBA" id="ARBA00022490"/>
    </source>
</evidence>
<feature type="active site" description="Nucleophile" evidence="12">
    <location>
        <position position="131"/>
    </location>
</feature>
<evidence type="ECO:0000256" key="12">
    <source>
        <dbReference type="HAMAP-Rule" id="MF_00224"/>
    </source>
</evidence>
<dbReference type="Gene3D" id="3.20.20.70">
    <property type="entry name" value="Aldolase class I"/>
    <property type="match status" value="1"/>
</dbReference>
<evidence type="ECO:0000256" key="9">
    <source>
        <dbReference type="ARBA" id="ARBA00022643"/>
    </source>
</evidence>
<dbReference type="FunFam" id="3.20.20.70:FF:000027">
    <property type="entry name" value="Dihydropyrimidine dehydrogenase [NADP(+)]"/>
    <property type="match status" value="1"/>
</dbReference>
<feature type="binding site" evidence="12">
    <location>
        <begin position="193"/>
        <end position="194"/>
    </location>
    <ligand>
        <name>substrate</name>
    </ligand>
</feature>
<dbReference type="AlphaFoldDB" id="I7KL42"/>
<comment type="caution">
    <text evidence="14">The sequence shown here is derived from an EMBL/GenBank/DDBJ whole genome shotgun (WGS) entry which is preliminary data.</text>
</comment>
<comment type="pathway">
    <text evidence="4 12">Pyrimidine metabolism; UMP biosynthesis via de novo pathway.</text>
</comment>
<dbReference type="GO" id="GO:0005737">
    <property type="term" value="C:cytoplasm"/>
    <property type="evidence" value="ECO:0007669"/>
    <property type="project" value="UniProtKB-SubCell"/>
</dbReference>
<dbReference type="NCBIfam" id="TIGR01037">
    <property type="entry name" value="pyrD_sub1_fam"/>
    <property type="match status" value="1"/>
</dbReference>
<evidence type="ECO:0000313" key="15">
    <source>
        <dbReference type="Proteomes" id="UP000009311"/>
    </source>
</evidence>
<evidence type="ECO:0000256" key="4">
    <source>
        <dbReference type="ARBA" id="ARBA00004725"/>
    </source>
</evidence>
<dbReference type="InterPro" id="IPR013785">
    <property type="entry name" value="Aldolase_TIM"/>
</dbReference>
<feature type="binding site" evidence="12">
    <location>
        <position position="192"/>
    </location>
    <ligand>
        <name>FMN</name>
        <dbReference type="ChEBI" id="CHEBI:58210"/>
    </ligand>
</feature>
<evidence type="ECO:0000256" key="10">
    <source>
        <dbReference type="ARBA" id="ARBA00022975"/>
    </source>
</evidence>
<comment type="function">
    <text evidence="2">Catalyzes the conversion of dihydroorotate to orotate with fumarate as the electron acceptor.</text>
</comment>
<dbReference type="InterPro" id="IPR001295">
    <property type="entry name" value="Dihydroorotate_DH_CS"/>
</dbReference>
<comment type="subcellular location">
    <subcellularLocation>
        <location evidence="3 12">Cytoplasm</location>
    </subcellularLocation>
</comment>
<keyword evidence="15" id="KW-1185">Reference proteome</keyword>
<dbReference type="InterPro" id="IPR005720">
    <property type="entry name" value="Dihydroorotate_DH_cat"/>
</dbReference>
<dbReference type="eggNOG" id="COG0167">
    <property type="taxonomic scope" value="Bacteria"/>
</dbReference>
<dbReference type="Pfam" id="PF01180">
    <property type="entry name" value="DHO_dh"/>
    <property type="match status" value="1"/>
</dbReference>
<dbReference type="OrthoDB" id="9794954at2"/>
<evidence type="ECO:0000256" key="3">
    <source>
        <dbReference type="ARBA" id="ARBA00004496"/>
    </source>
</evidence>
<feature type="binding site" evidence="12">
    <location>
        <position position="44"/>
    </location>
    <ligand>
        <name>substrate</name>
    </ligand>
</feature>
<gene>
    <name evidence="12" type="primary">pyrD</name>
    <name evidence="14" type="ORF">BN53_02945</name>
</gene>
<dbReference type="NCBIfam" id="NF005574">
    <property type="entry name" value="PRK07259.1"/>
    <property type="match status" value="1"/>
</dbReference>
<evidence type="ECO:0000259" key="13">
    <source>
        <dbReference type="Pfam" id="PF01180"/>
    </source>
</evidence>
<accession>I7KL42</accession>
<dbReference type="InterPro" id="IPR049622">
    <property type="entry name" value="Dihydroorotate_DH_I"/>
</dbReference>
<comment type="subunit">
    <text evidence="6">Homodimer.</text>
</comment>
<dbReference type="InterPro" id="IPR024920">
    <property type="entry name" value="Dihydroorotate_DH_1"/>
</dbReference>